<evidence type="ECO:0000256" key="5">
    <source>
        <dbReference type="ARBA" id="ARBA00022801"/>
    </source>
</evidence>
<sequence length="161" mass="17579">MFLDSHSYTRLMEMAFREAEKAFEKNEVPVGAVVFDSNGAIVGRGFNQVEMLCDTTAHAEMIALTSAMNTLGDKYLTDCTLAVTMEPCPMCAGAMVNAKLGRLIFGSYDAKMGAAGTVFNLTTSKFLNHQMEVIGGILEEKTTEILKSFFAQKRISAKRIG</sequence>
<comment type="subunit">
    <text evidence="2 8">Homodimer.</text>
</comment>
<feature type="domain" description="CMP/dCMP-type deaminase" evidence="9">
    <location>
        <begin position="6"/>
        <end position="119"/>
    </location>
</feature>
<dbReference type="RefSeq" id="WP_012500656.1">
    <property type="nucleotide sequence ID" value="NC_011026.1"/>
</dbReference>
<dbReference type="PANTHER" id="PTHR11079">
    <property type="entry name" value="CYTOSINE DEAMINASE FAMILY MEMBER"/>
    <property type="match status" value="1"/>
</dbReference>
<dbReference type="Proteomes" id="UP000001208">
    <property type="component" value="Chromosome"/>
</dbReference>
<comment type="function">
    <text evidence="8">Catalyzes the deamination of adenosine to inosine at the wobble position 34 of tRNA(Arg2).</text>
</comment>
<dbReference type="GO" id="GO:0008270">
    <property type="term" value="F:zinc ion binding"/>
    <property type="evidence" value="ECO:0007669"/>
    <property type="project" value="UniProtKB-UniRule"/>
</dbReference>
<dbReference type="Pfam" id="PF00383">
    <property type="entry name" value="dCMP_cyt_deam_1"/>
    <property type="match status" value="1"/>
</dbReference>
<dbReference type="PANTHER" id="PTHR11079:SF202">
    <property type="entry name" value="TRNA-SPECIFIC ADENOSINE DEAMINASE"/>
    <property type="match status" value="1"/>
</dbReference>
<dbReference type="PROSITE" id="PS51747">
    <property type="entry name" value="CYT_DCMP_DEAMINASES_2"/>
    <property type="match status" value="1"/>
</dbReference>
<dbReference type="Gene3D" id="3.40.140.10">
    <property type="entry name" value="Cytidine Deaminase, domain 2"/>
    <property type="match status" value="1"/>
</dbReference>
<evidence type="ECO:0000313" key="11">
    <source>
        <dbReference type="Proteomes" id="UP000001208"/>
    </source>
</evidence>
<dbReference type="EMBL" id="CP001100">
    <property type="protein sequence ID" value="ACF14573.1"/>
    <property type="molecule type" value="Genomic_DNA"/>
</dbReference>
<feature type="binding site" evidence="8">
    <location>
        <position position="91"/>
    </location>
    <ligand>
        <name>Zn(2+)</name>
        <dbReference type="ChEBI" id="CHEBI:29105"/>
        <note>catalytic</note>
    </ligand>
</feature>
<keyword evidence="4 8" id="KW-0479">Metal-binding</keyword>
<proteinExistence type="inferred from homology"/>
<dbReference type="HOGENOM" id="CLU_025810_3_2_10"/>
<name>B3QVH3_CHLT3</name>
<dbReference type="KEGG" id="cts:Ctha_2121"/>
<comment type="similarity">
    <text evidence="1">Belongs to the cytidine and deoxycytidylate deaminase family. ADAT2 subfamily.</text>
</comment>
<keyword evidence="11" id="KW-1185">Reference proteome</keyword>
<organism evidence="10 11">
    <name type="scientific">Chloroherpeton thalassium (strain ATCC 35110 / GB-78)</name>
    <dbReference type="NCBI Taxonomy" id="517418"/>
    <lineage>
        <taxon>Bacteria</taxon>
        <taxon>Pseudomonadati</taxon>
        <taxon>Chlorobiota</taxon>
        <taxon>Chlorobiia</taxon>
        <taxon>Chlorobiales</taxon>
        <taxon>Chloroherpetonaceae</taxon>
        <taxon>Chloroherpeton</taxon>
    </lineage>
</organism>
<dbReference type="AlphaFoldDB" id="B3QVH3"/>
<evidence type="ECO:0000256" key="1">
    <source>
        <dbReference type="ARBA" id="ARBA00010669"/>
    </source>
</evidence>
<feature type="binding site" evidence="8">
    <location>
        <position position="58"/>
    </location>
    <ligand>
        <name>Zn(2+)</name>
        <dbReference type="ChEBI" id="CHEBI:29105"/>
        <note>catalytic</note>
    </ligand>
</feature>
<feature type="active site" description="Proton donor" evidence="8">
    <location>
        <position position="60"/>
    </location>
</feature>
<gene>
    <name evidence="8" type="primary">tadA</name>
    <name evidence="10" type="ordered locus">Ctha_2121</name>
</gene>
<dbReference type="InterPro" id="IPR002125">
    <property type="entry name" value="CMP_dCMP_dom"/>
</dbReference>
<evidence type="ECO:0000259" key="9">
    <source>
        <dbReference type="PROSITE" id="PS51747"/>
    </source>
</evidence>
<protein>
    <recommendedName>
        <fullName evidence="8">tRNA-specific adenosine deaminase</fullName>
        <ecNumber evidence="8">3.5.4.33</ecNumber>
    </recommendedName>
</protein>
<dbReference type="InterPro" id="IPR016192">
    <property type="entry name" value="APOBEC/CMP_deaminase_Zn-bd"/>
</dbReference>
<evidence type="ECO:0000256" key="6">
    <source>
        <dbReference type="ARBA" id="ARBA00022833"/>
    </source>
</evidence>
<evidence type="ECO:0000256" key="8">
    <source>
        <dbReference type="HAMAP-Rule" id="MF_00972"/>
    </source>
</evidence>
<keyword evidence="5 8" id="KW-0378">Hydrolase</keyword>
<keyword evidence="3 8" id="KW-0819">tRNA processing</keyword>
<dbReference type="EC" id="3.5.4.33" evidence="8"/>
<dbReference type="SUPFAM" id="SSF53927">
    <property type="entry name" value="Cytidine deaminase-like"/>
    <property type="match status" value="1"/>
</dbReference>
<comment type="catalytic activity">
    <reaction evidence="7 8">
        <text>adenosine(34) in tRNA + H2O + H(+) = inosine(34) in tRNA + NH4(+)</text>
        <dbReference type="Rhea" id="RHEA:43168"/>
        <dbReference type="Rhea" id="RHEA-COMP:10373"/>
        <dbReference type="Rhea" id="RHEA-COMP:10374"/>
        <dbReference type="ChEBI" id="CHEBI:15377"/>
        <dbReference type="ChEBI" id="CHEBI:15378"/>
        <dbReference type="ChEBI" id="CHEBI:28938"/>
        <dbReference type="ChEBI" id="CHEBI:74411"/>
        <dbReference type="ChEBI" id="CHEBI:82852"/>
        <dbReference type="EC" id="3.5.4.33"/>
    </reaction>
</comment>
<dbReference type="GO" id="GO:0002100">
    <property type="term" value="P:tRNA wobble adenosine to inosine editing"/>
    <property type="evidence" value="ECO:0007669"/>
    <property type="project" value="UniProtKB-UniRule"/>
</dbReference>
<evidence type="ECO:0000256" key="4">
    <source>
        <dbReference type="ARBA" id="ARBA00022723"/>
    </source>
</evidence>
<accession>B3QVH3</accession>
<dbReference type="STRING" id="517418.Ctha_2121"/>
<dbReference type="eggNOG" id="COG0590">
    <property type="taxonomic scope" value="Bacteria"/>
</dbReference>
<keyword evidence="6 8" id="KW-0862">Zinc</keyword>
<evidence type="ECO:0000256" key="7">
    <source>
        <dbReference type="ARBA" id="ARBA00048045"/>
    </source>
</evidence>
<comment type="cofactor">
    <cofactor evidence="8">
        <name>Zn(2+)</name>
        <dbReference type="ChEBI" id="CHEBI:29105"/>
    </cofactor>
    <text evidence="8">Binds 1 zinc ion per subunit.</text>
</comment>
<dbReference type="InterPro" id="IPR016193">
    <property type="entry name" value="Cytidine_deaminase-like"/>
</dbReference>
<dbReference type="GO" id="GO:0052717">
    <property type="term" value="F:tRNA-specific adenosine-34 deaminase activity"/>
    <property type="evidence" value="ECO:0007669"/>
    <property type="project" value="UniProtKB-UniRule"/>
</dbReference>
<dbReference type="HAMAP" id="MF_00972">
    <property type="entry name" value="tRNA_aden_deaminase"/>
    <property type="match status" value="1"/>
</dbReference>
<reference evidence="10 11" key="1">
    <citation type="submission" date="2008-06" db="EMBL/GenBank/DDBJ databases">
        <title>Complete sequence of Chloroherpeton thalassium ATCC 35110.</title>
        <authorList>
            <consortium name="US DOE Joint Genome Institute"/>
            <person name="Lucas S."/>
            <person name="Copeland A."/>
            <person name="Lapidus A."/>
            <person name="Glavina del Rio T."/>
            <person name="Dalin E."/>
            <person name="Tice H."/>
            <person name="Bruce D."/>
            <person name="Goodwin L."/>
            <person name="Pitluck S."/>
            <person name="Schmutz J."/>
            <person name="Larimer F."/>
            <person name="Land M."/>
            <person name="Hauser L."/>
            <person name="Kyrpides N."/>
            <person name="Mikhailova N."/>
            <person name="Liu Z."/>
            <person name="Li T."/>
            <person name="Zhao F."/>
            <person name="Overmann J."/>
            <person name="Bryant D.A."/>
            <person name="Richardson P."/>
        </authorList>
    </citation>
    <scope>NUCLEOTIDE SEQUENCE [LARGE SCALE GENOMIC DNA]</scope>
    <source>
        <strain evidence="11">ATCC 35110 / GB-78</strain>
    </source>
</reference>
<dbReference type="OrthoDB" id="9802676at2"/>
<evidence type="ECO:0000256" key="3">
    <source>
        <dbReference type="ARBA" id="ARBA00022694"/>
    </source>
</evidence>
<feature type="binding site" evidence="8">
    <location>
        <position position="88"/>
    </location>
    <ligand>
        <name>Zn(2+)</name>
        <dbReference type="ChEBI" id="CHEBI:29105"/>
        <note>catalytic</note>
    </ligand>
</feature>
<evidence type="ECO:0000313" key="10">
    <source>
        <dbReference type="EMBL" id="ACF14573.1"/>
    </source>
</evidence>
<dbReference type="PROSITE" id="PS00903">
    <property type="entry name" value="CYT_DCMP_DEAMINASES_1"/>
    <property type="match status" value="1"/>
</dbReference>
<evidence type="ECO:0000256" key="2">
    <source>
        <dbReference type="ARBA" id="ARBA00011738"/>
    </source>
</evidence>
<dbReference type="CDD" id="cd01285">
    <property type="entry name" value="nucleoside_deaminase"/>
    <property type="match status" value="1"/>
</dbReference>
<dbReference type="InterPro" id="IPR028883">
    <property type="entry name" value="tRNA_aden_deaminase"/>
</dbReference>